<evidence type="ECO:0000313" key="4">
    <source>
        <dbReference type="EMBL" id="TDP82402.1"/>
    </source>
</evidence>
<evidence type="ECO:0000256" key="2">
    <source>
        <dbReference type="SAM" id="SignalP"/>
    </source>
</evidence>
<dbReference type="Proteomes" id="UP000294547">
    <property type="component" value="Unassembled WGS sequence"/>
</dbReference>
<dbReference type="Pfam" id="PF05239">
    <property type="entry name" value="PRC"/>
    <property type="match status" value="1"/>
</dbReference>
<feature type="compositionally biased region" description="Low complexity" evidence="1">
    <location>
        <begin position="204"/>
        <end position="218"/>
    </location>
</feature>
<feature type="chain" id="PRO_5020267504" evidence="2">
    <location>
        <begin position="23"/>
        <end position="218"/>
    </location>
</feature>
<dbReference type="SUPFAM" id="SSF50346">
    <property type="entry name" value="PRC-barrel domain"/>
    <property type="match status" value="1"/>
</dbReference>
<evidence type="ECO:0000256" key="1">
    <source>
        <dbReference type="SAM" id="MobiDB-lite"/>
    </source>
</evidence>
<comment type="caution">
    <text evidence="4">The sequence shown here is derived from an EMBL/GenBank/DDBJ whole genome shotgun (WGS) entry which is preliminary data.</text>
</comment>
<sequence length="218" mass="22035">MKTTSTLAITAALALFAAPVMAQDQTSPTMPQTTPPAASDSGTSGTSTMPSTTPDTAQTTPPAASTTDTAAAPSTTAPTFLQAQTDMQFLGSNLMGADVRSAADEDLGDVNDVVFDMNGKAVGVVVGVGGFLGIGEKDVAIPFERVTITRPDANDDDIRISLDTTKDELNGAPEFTRWAPTTASATTEGVTPNTTGSTVRDGSATDPAAPVAPTAPAQ</sequence>
<name>A0A4R6R8Y0_9HYPH</name>
<keyword evidence="5" id="KW-1185">Reference proteome</keyword>
<evidence type="ECO:0000259" key="3">
    <source>
        <dbReference type="Pfam" id="PF05239"/>
    </source>
</evidence>
<gene>
    <name evidence="4" type="ORF">EDD54_3669</name>
</gene>
<protein>
    <submittedName>
        <fullName evidence="4">Sporulation protein YlmC with PRC-barrel domain</fullName>
    </submittedName>
</protein>
<dbReference type="AlphaFoldDB" id="A0A4R6R8Y0"/>
<dbReference type="OrthoDB" id="7818259at2"/>
<dbReference type="RefSeq" id="WP_126539411.1">
    <property type="nucleotide sequence ID" value="NZ_BSPM01000007.1"/>
</dbReference>
<feature type="domain" description="PRC-barrel" evidence="3">
    <location>
        <begin position="88"/>
        <end position="168"/>
    </location>
</feature>
<dbReference type="InterPro" id="IPR011033">
    <property type="entry name" value="PRC_barrel-like_sf"/>
</dbReference>
<feature type="compositionally biased region" description="Polar residues" evidence="1">
    <location>
        <begin position="179"/>
        <end position="200"/>
    </location>
</feature>
<accession>A0A4R6R8Y0</accession>
<dbReference type="Gene3D" id="2.30.30.240">
    <property type="entry name" value="PRC-barrel domain"/>
    <property type="match status" value="1"/>
</dbReference>
<proteinExistence type="predicted"/>
<evidence type="ECO:0000313" key="5">
    <source>
        <dbReference type="Proteomes" id="UP000294547"/>
    </source>
</evidence>
<dbReference type="PANTHER" id="PTHR36505:SF1">
    <property type="entry name" value="BLR1072 PROTEIN"/>
    <property type="match status" value="1"/>
</dbReference>
<feature type="region of interest" description="Disordered" evidence="1">
    <location>
        <begin position="24"/>
        <end position="75"/>
    </location>
</feature>
<keyword evidence="2" id="KW-0732">Signal</keyword>
<reference evidence="4 5" key="1">
    <citation type="submission" date="2019-03" db="EMBL/GenBank/DDBJ databases">
        <title>Genomic Encyclopedia of Type Strains, Phase IV (KMG-IV): sequencing the most valuable type-strain genomes for metagenomic binning, comparative biology and taxonomic classification.</title>
        <authorList>
            <person name="Goeker M."/>
        </authorList>
    </citation>
    <scope>NUCLEOTIDE SEQUENCE [LARGE SCALE GENOMIC DNA]</scope>
    <source>
        <strain evidence="4 5">DSM 102969</strain>
    </source>
</reference>
<dbReference type="EMBL" id="SNXY01000010">
    <property type="protein sequence ID" value="TDP82402.1"/>
    <property type="molecule type" value="Genomic_DNA"/>
</dbReference>
<organism evidence="4 5">
    <name type="scientific">Oharaeibacter diazotrophicus</name>
    <dbReference type="NCBI Taxonomy" id="1920512"/>
    <lineage>
        <taxon>Bacteria</taxon>
        <taxon>Pseudomonadati</taxon>
        <taxon>Pseudomonadota</taxon>
        <taxon>Alphaproteobacteria</taxon>
        <taxon>Hyphomicrobiales</taxon>
        <taxon>Pleomorphomonadaceae</taxon>
        <taxon>Oharaeibacter</taxon>
    </lineage>
</organism>
<feature type="compositionally biased region" description="Low complexity" evidence="1">
    <location>
        <begin position="25"/>
        <end position="75"/>
    </location>
</feature>
<dbReference type="InterPro" id="IPR027275">
    <property type="entry name" value="PRC-brl_dom"/>
</dbReference>
<feature type="signal peptide" evidence="2">
    <location>
        <begin position="1"/>
        <end position="22"/>
    </location>
</feature>
<feature type="region of interest" description="Disordered" evidence="1">
    <location>
        <begin position="171"/>
        <end position="218"/>
    </location>
</feature>
<dbReference type="PANTHER" id="PTHR36505">
    <property type="entry name" value="BLR1072 PROTEIN"/>
    <property type="match status" value="1"/>
</dbReference>